<feature type="domain" description="Methyltransferase small" evidence="7">
    <location>
        <begin position="36"/>
        <end position="123"/>
    </location>
</feature>
<comment type="subcellular location">
    <subcellularLocation>
        <location evidence="6">Cytoplasm</location>
    </subcellularLocation>
</comment>
<dbReference type="AlphaFoldDB" id="A0A1V3IRW6"/>
<dbReference type="InterPro" id="IPR029063">
    <property type="entry name" value="SAM-dependent_MTases_sf"/>
</dbReference>
<gene>
    <name evidence="8" type="ORF">BKK51_07745</name>
</gene>
<dbReference type="GO" id="GO:0008033">
    <property type="term" value="P:tRNA processing"/>
    <property type="evidence" value="ECO:0007669"/>
    <property type="project" value="UniProtKB-UniRule"/>
</dbReference>
<comment type="catalytic activity">
    <reaction evidence="6">
        <text>adenosine(37) in tRNA1(Val) + S-adenosyl-L-methionine = N(6)-methyladenosine(37) in tRNA1(Val) + S-adenosyl-L-homocysteine + H(+)</text>
        <dbReference type="Rhea" id="RHEA:43160"/>
        <dbReference type="Rhea" id="RHEA-COMP:10369"/>
        <dbReference type="Rhea" id="RHEA-COMP:10370"/>
        <dbReference type="ChEBI" id="CHEBI:15378"/>
        <dbReference type="ChEBI" id="CHEBI:57856"/>
        <dbReference type="ChEBI" id="CHEBI:59789"/>
        <dbReference type="ChEBI" id="CHEBI:74411"/>
        <dbReference type="ChEBI" id="CHEBI:74449"/>
        <dbReference type="EC" id="2.1.1.223"/>
    </reaction>
</comment>
<sequence>MSGFTFKQFHINQQHCAMKVSTDGILLGAWAEVVDCQRILDMGSGTGLLALMLAQRSTRSCQIDAVELDPSAAQQAKENIHASPWHHRISLVQDDVQHFLQTTAHRFDLIVANPPYFTQGVACKNEERELARYTKQSHLDWLTWAAERLSEKGKISFVLPYEAAKTLEKQTALYCVKQTDIITKIGKPAQRMLITFSKQPQESLHDQIVIYDEKNRYTKEFIELTKDFYLKF</sequence>
<dbReference type="EMBL" id="MLHK01000041">
    <property type="protein sequence ID" value="OOF44913.1"/>
    <property type="molecule type" value="Genomic_DNA"/>
</dbReference>
<dbReference type="Pfam" id="PF05175">
    <property type="entry name" value="MTS"/>
    <property type="match status" value="1"/>
</dbReference>
<dbReference type="CDD" id="cd02440">
    <property type="entry name" value="AdoMet_MTases"/>
    <property type="match status" value="1"/>
</dbReference>
<dbReference type="GO" id="GO:0032259">
    <property type="term" value="P:methylation"/>
    <property type="evidence" value="ECO:0007669"/>
    <property type="project" value="UniProtKB-KW"/>
</dbReference>
<dbReference type="EC" id="2.1.1.223" evidence="6"/>
<accession>A0A1V3IRW6</accession>
<dbReference type="GO" id="GO:0016430">
    <property type="term" value="F:tRNA (adenine-N6)-methyltransferase activity"/>
    <property type="evidence" value="ECO:0007669"/>
    <property type="project" value="UniProtKB-UniRule"/>
</dbReference>
<dbReference type="InterPro" id="IPR050210">
    <property type="entry name" value="tRNA_Adenine-N(6)_MTase"/>
</dbReference>
<evidence type="ECO:0000256" key="2">
    <source>
        <dbReference type="ARBA" id="ARBA00022603"/>
    </source>
</evidence>
<comment type="similarity">
    <text evidence="6">Belongs to the methyltransferase superfamily. tRNA (adenine-N(6)-)-methyltransferase family.</text>
</comment>
<comment type="function">
    <text evidence="6">Specifically methylates the adenine in position 37 of tRNA(1)(Val) (anticodon cmo5UAC).</text>
</comment>
<dbReference type="PANTHER" id="PTHR47739:SF1">
    <property type="entry name" value="TRNA1(VAL) (ADENINE(37)-N6)-METHYLTRANSFERASE"/>
    <property type="match status" value="1"/>
</dbReference>
<evidence type="ECO:0000259" key="7">
    <source>
        <dbReference type="Pfam" id="PF05175"/>
    </source>
</evidence>
<evidence type="ECO:0000313" key="8">
    <source>
        <dbReference type="EMBL" id="OOF44913.1"/>
    </source>
</evidence>
<evidence type="ECO:0000256" key="5">
    <source>
        <dbReference type="ARBA" id="ARBA00022694"/>
    </source>
</evidence>
<dbReference type="Proteomes" id="UP000188728">
    <property type="component" value="Unassembled WGS sequence"/>
</dbReference>
<dbReference type="InterPro" id="IPR007848">
    <property type="entry name" value="Small_mtfrase_dom"/>
</dbReference>
<evidence type="ECO:0000313" key="9">
    <source>
        <dbReference type="Proteomes" id="UP000188728"/>
    </source>
</evidence>
<evidence type="ECO:0000256" key="6">
    <source>
        <dbReference type="HAMAP-Rule" id="MF_01872"/>
    </source>
</evidence>
<keyword evidence="3 6" id="KW-0808">Transferase</keyword>
<dbReference type="Gene3D" id="3.40.50.150">
    <property type="entry name" value="Vaccinia Virus protein VP39"/>
    <property type="match status" value="1"/>
</dbReference>
<reference evidence="8 9" key="1">
    <citation type="submission" date="2016-10" db="EMBL/GenBank/DDBJ databases">
        <title>Rodentibacter gen. nov. and new species.</title>
        <authorList>
            <person name="Christensen H."/>
        </authorList>
    </citation>
    <scope>NUCLEOTIDE SEQUENCE [LARGE SCALE GENOMIC DNA]</scope>
    <source>
        <strain evidence="8 9">H1983213011</strain>
    </source>
</reference>
<keyword evidence="4 6" id="KW-0949">S-adenosyl-L-methionine</keyword>
<proteinExistence type="inferred from homology"/>
<dbReference type="PANTHER" id="PTHR47739">
    <property type="entry name" value="TRNA1(VAL) (ADENINE(37)-N6)-METHYLTRANSFERASE"/>
    <property type="match status" value="1"/>
</dbReference>
<dbReference type="PROSITE" id="PS00092">
    <property type="entry name" value="N6_MTASE"/>
    <property type="match status" value="1"/>
</dbReference>
<dbReference type="InterPro" id="IPR002052">
    <property type="entry name" value="DNA_methylase_N6_adenine_CS"/>
</dbReference>
<dbReference type="SUPFAM" id="SSF53335">
    <property type="entry name" value="S-adenosyl-L-methionine-dependent methyltransferases"/>
    <property type="match status" value="1"/>
</dbReference>
<comment type="caution">
    <text evidence="8">The sequence shown here is derived from an EMBL/GenBank/DDBJ whole genome shotgun (WGS) entry which is preliminary data.</text>
</comment>
<name>A0A1V3IRW6_9PAST</name>
<evidence type="ECO:0000256" key="1">
    <source>
        <dbReference type="ARBA" id="ARBA00022490"/>
    </source>
</evidence>
<dbReference type="PRINTS" id="PR00507">
    <property type="entry name" value="N12N6MTFRASE"/>
</dbReference>
<keyword evidence="2 6" id="KW-0489">Methyltransferase</keyword>
<evidence type="ECO:0000256" key="4">
    <source>
        <dbReference type="ARBA" id="ARBA00022691"/>
    </source>
</evidence>
<keyword evidence="5 6" id="KW-0819">tRNA processing</keyword>
<organism evidence="8 9">
    <name type="scientific">Rodentibacter trehalosifermentans</name>
    <dbReference type="NCBI Taxonomy" id="1908263"/>
    <lineage>
        <taxon>Bacteria</taxon>
        <taxon>Pseudomonadati</taxon>
        <taxon>Pseudomonadota</taxon>
        <taxon>Gammaproteobacteria</taxon>
        <taxon>Pasteurellales</taxon>
        <taxon>Pasteurellaceae</taxon>
        <taxon>Rodentibacter</taxon>
    </lineage>
</organism>
<dbReference type="HAMAP" id="MF_01872">
    <property type="entry name" value="tRNA_methyltr_YfiC"/>
    <property type="match status" value="1"/>
</dbReference>
<dbReference type="GO" id="GO:0003676">
    <property type="term" value="F:nucleic acid binding"/>
    <property type="evidence" value="ECO:0007669"/>
    <property type="project" value="InterPro"/>
</dbReference>
<evidence type="ECO:0000256" key="3">
    <source>
        <dbReference type="ARBA" id="ARBA00022679"/>
    </source>
</evidence>
<keyword evidence="1 6" id="KW-0963">Cytoplasm</keyword>
<dbReference type="InterPro" id="IPR022882">
    <property type="entry name" value="tRNA_adenine-N6_MeTrfase"/>
</dbReference>
<dbReference type="RefSeq" id="WP_077474244.1">
    <property type="nucleotide sequence ID" value="NZ_MLHK01000041.1"/>
</dbReference>
<dbReference type="GO" id="GO:0005737">
    <property type="term" value="C:cytoplasm"/>
    <property type="evidence" value="ECO:0007669"/>
    <property type="project" value="UniProtKB-SubCell"/>
</dbReference>
<protein>
    <recommendedName>
        <fullName evidence="6">tRNA1(Val) (adenine(37)-N6)-methyltransferase</fullName>
        <ecNumber evidence="6">2.1.1.223</ecNumber>
    </recommendedName>
    <alternativeName>
        <fullName evidence="6">tRNA m6A37 methyltransferase</fullName>
    </alternativeName>
</protein>